<dbReference type="CDD" id="cd00041">
    <property type="entry name" value="CUB"/>
    <property type="match status" value="5"/>
</dbReference>
<dbReference type="PANTHER" id="PTHR24251">
    <property type="entry name" value="OVOCHYMASE-RELATED"/>
    <property type="match status" value="1"/>
</dbReference>
<keyword evidence="5 15" id="KW-0479">Metal-binding</keyword>
<dbReference type="CDD" id="cd00054">
    <property type="entry name" value="EGF_CA"/>
    <property type="match status" value="1"/>
</dbReference>
<evidence type="ECO:0000256" key="7">
    <source>
        <dbReference type="ARBA" id="ARBA00022737"/>
    </source>
</evidence>
<accession>A0A4U5M6V6</accession>
<evidence type="ECO:0000256" key="12">
    <source>
        <dbReference type="ARBA" id="ARBA00023157"/>
    </source>
</evidence>
<dbReference type="EC" id="3.4.24.-" evidence="18"/>
<dbReference type="Pfam" id="PF00431">
    <property type="entry name" value="CUB"/>
    <property type="match status" value="5"/>
</dbReference>
<dbReference type="GO" id="GO:0005509">
    <property type="term" value="F:calcium ion binding"/>
    <property type="evidence" value="ECO:0007669"/>
    <property type="project" value="InterPro"/>
</dbReference>
<evidence type="ECO:0000259" key="20">
    <source>
        <dbReference type="PROSITE" id="PS50026"/>
    </source>
</evidence>
<dbReference type="Gene3D" id="2.10.25.10">
    <property type="entry name" value="Laminin"/>
    <property type="match status" value="2"/>
</dbReference>
<evidence type="ECO:0000256" key="9">
    <source>
        <dbReference type="ARBA" id="ARBA00022833"/>
    </source>
</evidence>
<evidence type="ECO:0000256" key="13">
    <source>
        <dbReference type="ARBA" id="ARBA00023180"/>
    </source>
</evidence>
<evidence type="ECO:0000256" key="1">
    <source>
        <dbReference type="ARBA" id="ARBA00004613"/>
    </source>
</evidence>
<feature type="disulfide bond" evidence="17">
    <location>
        <begin position="138"/>
        <end position="139"/>
    </location>
</feature>
<dbReference type="FunFam" id="2.60.120.290:FF:000013">
    <property type="entry name" value="Membrane frizzled-related protein"/>
    <property type="match status" value="2"/>
</dbReference>
<dbReference type="EMBL" id="AZBU02000009">
    <property type="protein sequence ID" value="TKR64617.1"/>
    <property type="molecule type" value="Genomic_DNA"/>
</dbReference>
<feature type="binding site" evidence="15 17">
    <location>
        <position position="166"/>
    </location>
    <ligand>
        <name>Zn(2+)</name>
        <dbReference type="ChEBI" id="CHEBI:29105"/>
        <note>catalytic</note>
    </ligand>
</feature>
<evidence type="ECO:0000256" key="17">
    <source>
        <dbReference type="PROSITE-ProRule" id="PRU01211"/>
    </source>
</evidence>
<dbReference type="InterPro" id="IPR000152">
    <property type="entry name" value="EGF-type_Asp/Asn_hydroxyl_site"/>
</dbReference>
<feature type="chain" id="PRO_5020956748" description="Metalloendopeptidase" evidence="18">
    <location>
        <begin position="22"/>
        <end position="958"/>
    </location>
</feature>
<keyword evidence="4 17" id="KW-0645">Protease</keyword>
<organism evidence="22 23">
    <name type="scientific">Steinernema carpocapsae</name>
    <name type="common">Entomopathogenic nematode</name>
    <dbReference type="NCBI Taxonomy" id="34508"/>
    <lineage>
        <taxon>Eukaryota</taxon>
        <taxon>Metazoa</taxon>
        <taxon>Ecdysozoa</taxon>
        <taxon>Nematoda</taxon>
        <taxon>Chromadorea</taxon>
        <taxon>Rhabditida</taxon>
        <taxon>Tylenchina</taxon>
        <taxon>Panagrolaimomorpha</taxon>
        <taxon>Strongyloidoidea</taxon>
        <taxon>Steinernematidae</taxon>
        <taxon>Steinernema</taxon>
    </lineage>
</organism>
<dbReference type="PROSITE" id="PS01180">
    <property type="entry name" value="CUB"/>
    <property type="match status" value="5"/>
</dbReference>
<keyword evidence="3 16" id="KW-0245">EGF-like domain</keyword>
<dbReference type="PROSITE" id="PS01186">
    <property type="entry name" value="EGF_2"/>
    <property type="match status" value="2"/>
</dbReference>
<sequence>MFGAVDLLSLTFALVLARAQGFLHSIEELQKLRFPYDSSGRQCGLVPSKAPHRYGDMVFDYDPFLKKKRNSRAATARRERIWPHGVIPYEINGNFSGEHKTLFQKAMRHWENSTCLSFVPRKPTHDNYIVFTVDKCGCCSYVGRRGDGPQAVSIGKNCDKFGIVVHELGHAVGFWHEHTRPDRDKYVDIFYKSIQHAQDYNFDKSKPEEVDSLGETYDYASIMHYARDTFAKAPYLDTILPKQGLPERPEIGQRIKLSEGDIRQTNKLYRCPTCGRTLLEDYGELSAPSQATNCQWRVVAAQGEIVLLNITTNFLPSPSSSCAGERDNFVIVRDGYYTGSPIIDKICGGARARTYASYGNRLFIQMKKHPGVVVPFGFANYAVVCGRSIIADEGVIESPRFPEYYSSDANCMWAITVPVGFRVAVKFHFFHVEQHKDCIYDRLEFYEGHVATEGRLLERLCGTHVSESIQTERENQMLVKFVSDSSVQKPGFQFEFVKEFDECASGTHDCEHRCVNQIGRYTCECMIGYSLRSDGKTCEPTCGGFIKASNGTFQSPNFPVRYEPNTECTWEIEADEGYQIIVNFTHFNVEGLKTECAYDYLKIGKIAGSQNEFEKYCGDYHQPQQPLVVTSLTNKLRVTFVSDSSVEKTGFAAFFLTDFDECQYGRHECDHICVNTIGSYKCHCENGFVLAADGHNCKEGGCSFQLNDPSGVITSPNFPDEYSNFKRCQWHFVTTPGHRLALTFDEFVLEDDKACSFDRVEVFDGAESTSSILGIFCGVAKPPTLTSTSNQLFVVMSSDSTVTRRGFKAFYESECGGLLTAESTRGFIYSHARYSDNKYDKKLVCRWEITAADKSQGVELRFTQFAVEMGTSCEYDYVAIYDGAIATENNKFGQFCGDKIPPLIVSTTNVVLVEFITDDSVEQKGFVLEYRATTPSGKRNRFQPTTYAPREFIVNNIQ</sequence>
<feature type="binding site" evidence="15 17">
    <location>
        <position position="170"/>
    </location>
    <ligand>
        <name>Zn(2+)</name>
        <dbReference type="ChEBI" id="CHEBI:29105"/>
        <note>catalytic</note>
    </ligand>
</feature>
<dbReference type="SMART" id="SM00181">
    <property type="entry name" value="EGF"/>
    <property type="match status" value="2"/>
</dbReference>
<dbReference type="PROSITE" id="PS00010">
    <property type="entry name" value="ASX_HYDROXYL"/>
    <property type="match status" value="2"/>
</dbReference>
<dbReference type="GO" id="GO:0004222">
    <property type="term" value="F:metalloendopeptidase activity"/>
    <property type="evidence" value="ECO:0007669"/>
    <property type="project" value="UniProtKB-UniRule"/>
</dbReference>
<feature type="domain" description="CUB" evidence="19">
    <location>
        <begin position="542"/>
        <end position="658"/>
    </location>
</feature>
<evidence type="ECO:0000256" key="10">
    <source>
        <dbReference type="ARBA" id="ARBA00023049"/>
    </source>
</evidence>
<dbReference type="PRINTS" id="PR00480">
    <property type="entry name" value="ASTACIN"/>
</dbReference>
<keyword evidence="8 17" id="KW-0378">Hydrolase</keyword>
<dbReference type="InterPro" id="IPR000742">
    <property type="entry name" value="EGF"/>
</dbReference>
<reference evidence="22 23" key="1">
    <citation type="journal article" date="2015" name="Genome Biol.">
        <title>Comparative genomics of Steinernema reveals deeply conserved gene regulatory networks.</title>
        <authorList>
            <person name="Dillman A.R."/>
            <person name="Macchietto M."/>
            <person name="Porter C.F."/>
            <person name="Rogers A."/>
            <person name="Williams B."/>
            <person name="Antoshechkin I."/>
            <person name="Lee M.M."/>
            <person name="Goodwin Z."/>
            <person name="Lu X."/>
            <person name="Lewis E.E."/>
            <person name="Goodrich-Blair H."/>
            <person name="Stock S.P."/>
            <person name="Adams B.J."/>
            <person name="Sternberg P.W."/>
            <person name="Mortazavi A."/>
        </authorList>
    </citation>
    <scope>NUCLEOTIDE SEQUENCE [LARGE SCALE GENOMIC DNA]</scope>
    <source>
        <strain evidence="22 23">ALL</strain>
    </source>
</reference>
<protein>
    <recommendedName>
        <fullName evidence="18">Metalloendopeptidase</fullName>
        <ecNumber evidence="18">3.4.24.-</ecNumber>
    </recommendedName>
</protein>
<proteinExistence type="predicted"/>
<dbReference type="SUPFAM" id="SSF57196">
    <property type="entry name" value="EGF/Laminin"/>
    <property type="match status" value="2"/>
</dbReference>
<feature type="domain" description="CUB" evidence="19">
    <location>
        <begin position="702"/>
        <end position="814"/>
    </location>
</feature>
<dbReference type="FunFam" id="2.60.120.290:FF:000005">
    <property type="entry name" value="Procollagen C-endopeptidase enhancer 1"/>
    <property type="match status" value="2"/>
</dbReference>
<dbReference type="Gene3D" id="2.60.120.290">
    <property type="entry name" value="Spermadhesin, CUB domain"/>
    <property type="match status" value="5"/>
</dbReference>
<dbReference type="PROSITE" id="PS01187">
    <property type="entry name" value="EGF_CA"/>
    <property type="match status" value="2"/>
</dbReference>
<keyword evidence="13" id="KW-0325">Glycoprotein</keyword>
<keyword evidence="9 15" id="KW-0862">Zinc</keyword>
<comment type="caution">
    <text evidence="22">The sequence shown here is derived from an EMBL/GenBank/DDBJ whole genome shotgun (WGS) entry which is preliminary data.</text>
</comment>
<feature type="active site" evidence="14 17">
    <location>
        <position position="167"/>
    </location>
</feature>
<evidence type="ECO:0000256" key="15">
    <source>
        <dbReference type="PIRSR" id="PIRSR001199-2"/>
    </source>
</evidence>
<reference evidence="22 23" key="2">
    <citation type="journal article" date="2019" name="G3 (Bethesda)">
        <title>Hybrid Assembly of the Genome of the Entomopathogenic Nematode Steinernema carpocapsae Identifies the X-Chromosome.</title>
        <authorList>
            <person name="Serra L."/>
            <person name="Macchietto M."/>
            <person name="Macias-Munoz A."/>
            <person name="McGill C.J."/>
            <person name="Rodriguez I.M."/>
            <person name="Rodriguez B."/>
            <person name="Murad R."/>
            <person name="Mortazavi A."/>
        </authorList>
    </citation>
    <scope>NUCLEOTIDE SEQUENCE [LARGE SCALE GENOMIC DNA]</scope>
    <source>
        <strain evidence="22 23">ALL</strain>
    </source>
</reference>
<feature type="domain" description="CUB" evidence="19">
    <location>
        <begin position="815"/>
        <end position="933"/>
    </location>
</feature>
<dbReference type="AlphaFoldDB" id="A0A4U5M6V6"/>
<feature type="domain" description="CUB" evidence="19">
    <location>
        <begin position="385"/>
        <end position="499"/>
    </location>
</feature>
<keyword evidence="11" id="KW-0865">Zymogen</keyword>
<dbReference type="GO" id="GO:0005576">
    <property type="term" value="C:extracellular region"/>
    <property type="evidence" value="ECO:0007669"/>
    <property type="project" value="UniProtKB-SubCell"/>
</dbReference>
<keyword evidence="12 17" id="KW-1015">Disulfide bond</keyword>
<dbReference type="InterPro" id="IPR049883">
    <property type="entry name" value="NOTCH1_EGF-like"/>
</dbReference>
<dbReference type="InterPro" id="IPR024079">
    <property type="entry name" value="MetalloPept_cat_dom_sf"/>
</dbReference>
<feature type="binding site" evidence="15 17">
    <location>
        <position position="176"/>
    </location>
    <ligand>
        <name>Zn(2+)</name>
        <dbReference type="ChEBI" id="CHEBI:29105"/>
        <note>catalytic</note>
    </ligand>
</feature>
<evidence type="ECO:0000256" key="8">
    <source>
        <dbReference type="ARBA" id="ARBA00022801"/>
    </source>
</evidence>
<dbReference type="Gene3D" id="3.40.390.10">
    <property type="entry name" value="Collagenase (Catalytic Domain)"/>
    <property type="match status" value="1"/>
</dbReference>
<dbReference type="InterPro" id="IPR018097">
    <property type="entry name" value="EGF_Ca-bd_CS"/>
</dbReference>
<dbReference type="GO" id="GO:0008270">
    <property type="term" value="F:zinc ion binding"/>
    <property type="evidence" value="ECO:0007669"/>
    <property type="project" value="UniProtKB-UniRule"/>
</dbReference>
<dbReference type="PROSITE" id="PS50026">
    <property type="entry name" value="EGF_3"/>
    <property type="match status" value="2"/>
</dbReference>
<evidence type="ECO:0000256" key="14">
    <source>
        <dbReference type="PIRSR" id="PIRSR001199-1"/>
    </source>
</evidence>
<dbReference type="Pfam" id="PF01400">
    <property type="entry name" value="Astacin"/>
    <property type="match status" value="1"/>
</dbReference>
<comment type="cofactor">
    <cofactor evidence="17 18">
        <name>Zn(2+)</name>
        <dbReference type="ChEBI" id="CHEBI:29105"/>
    </cofactor>
    <text evidence="17 18">Binds 1 zinc ion per subunit.</text>
</comment>
<dbReference type="InterPro" id="IPR006026">
    <property type="entry name" value="Peptidase_Metallo"/>
</dbReference>
<feature type="signal peptide" evidence="18">
    <location>
        <begin position="1"/>
        <end position="21"/>
    </location>
</feature>
<dbReference type="PROSITE" id="PS51864">
    <property type="entry name" value="ASTACIN"/>
    <property type="match status" value="1"/>
</dbReference>
<dbReference type="STRING" id="34508.A0A4U5M6V6"/>
<dbReference type="OrthoDB" id="431034at2759"/>
<dbReference type="FunFam" id="3.40.390.10:FF:000004">
    <property type="entry name" value="Metalloendopeptidase"/>
    <property type="match status" value="1"/>
</dbReference>
<keyword evidence="2" id="KW-0964">Secreted</keyword>
<dbReference type="SMART" id="SM00235">
    <property type="entry name" value="ZnMc"/>
    <property type="match status" value="1"/>
</dbReference>
<evidence type="ECO:0000313" key="22">
    <source>
        <dbReference type="EMBL" id="TKR64617.1"/>
    </source>
</evidence>
<dbReference type="SUPFAM" id="SSF49854">
    <property type="entry name" value="Spermadhesin, CUB domain"/>
    <property type="match status" value="5"/>
</dbReference>
<evidence type="ECO:0000256" key="5">
    <source>
        <dbReference type="ARBA" id="ARBA00022723"/>
    </source>
</evidence>
<keyword evidence="7" id="KW-0677">Repeat</keyword>
<dbReference type="SMART" id="SM00179">
    <property type="entry name" value="EGF_CA"/>
    <property type="match status" value="2"/>
</dbReference>
<evidence type="ECO:0000256" key="3">
    <source>
        <dbReference type="ARBA" id="ARBA00022536"/>
    </source>
</evidence>
<dbReference type="SMART" id="SM00042">
    <property type="entry name" value="CUB"/>
    <property type="match status" value="5"/>
</dbReference>
<evidence type="ECO:0000256" key="4">
    <source>
        <dbReference type="ARBA" id="ARBA00022670"/>
    </source>
</evidence>
<dbReference type="GO" id="GO:0006508">
    <property type="term" value="P:proteolysis"/>
    <property type="evidence" value="ECO:0007669"/>
    <property type="project" value="UniProtKB-KW"/>
</dbReference>
<dbReference type="PIRSF" id="PIRSF001199">
    <property type="entry name" value="BMP_1/tolloid-like"/>
    <property type="match status" value="1"/>
</dbReference>
<keyword evidence="23" id="KW-1185">Reference proteome</keyword>
<feature type="domain" description="Peptidase M12A" evidence="21">
    <location>
        <begin position="73"/>
        <end position="272"/>
    </location>
</feature>
<feature type="domain" description="EGF-like" evidence="20">
    <location>
        <begin position="658"/>
        <end position="698"/>
    </location>
</feature>
<evidence type="ECO:0000256" key="2">
    <source>
        <dbReference type="ARBA" id="ARBA00022525"/>
    </source>
</evidence>
<dbReference type="InterPro" id="IPR000859">
    <property type="entry name" value="CUB_dom"/>
</dbReference>
<keyword evidence="6 18" id="KW-0732">Signal</keyword>
<comment type="caution">
    <text evidence="16">Lacks conserved residue(s) required for the propagation of feature annotation.</text>
</comment>
<evidence type="ECO:0000259" key="21">
    <source>
        <dbReference type="PROSITE" id="PS51864"/>
    </source>
</evidence>
<evidence type="ECO:0000313" key="23">
    <source>
        <dbReference type="Proteomes" id="UP000298663"/>
    </source>
</evidence>
<dbReference type="FunFam" id="2.10.25.10:FF:000010">
    <property type="entry name" value="Pro-epidermal growth factor"/>
    <property type="match status" value="1"/>
</dbReference>
<dbReference type="InterPro" id="IPR001881">
    <property type="entry name" value="EGF-like_Ca-bd_dom"/>
</dbReference>
<feature type="domain" description="EGF-like" evidence="20">
    <location>
        <begin position="499"/>
        <end position="539"/>
    </location>
</feature>
<dbReference type="InterPro" id="IPR034036">
    <property type="entry name" value="ZnMP_TLD/BMP1"/>
</dbReference>
<comment type="subcellular location">
    <subcellularLocation>
        <location evidence="1">Secreted</location>
    </subcellularLocation>
</comment>
<dbReference type="SUPFAM" id="SSF55486">
    <property type="entry name" value="Metalloproteases ('zincins'), catalytic domain"/>
    <property type="match status" value="1"/>
</dbReference>
<keyword evidence="10 17" id="KW-0482">Metalloprotease</keyword>
<dbReference type="PANTHER" id="PTHR24251:SF30">
    <property type="entry name" value="MEMBRANE FRIZZLED-RELATED PROTEIN"/>
    <property type="match status" value="1"/>
</dbReference>
<evidence type="ECO:0000256" key="18">
    <source>
        <dbReference type="RuleBase" id="RU361183"/>
    </source>
</evidence>
<gene>
    <name evidence="22" type="ORF">L596_025115</name>
</gene>
<feature type="domain" description="CUB" evidence="19">
    <location>
        <begin position="274"/>
        <end position="385"/>
    </location>
</feature>
<dbReference type="InterPro" id="IPR001506">
    <property type="entry name" value="Peptidase_M12A"/>
</dbReference>
<feature type="disulfide bond" evidence="17">
    <location>
        <begin position="136"/>
        <end position="158"/>
    </location>
</feature>
<dbReference type="CDD" id="cd04281">
    <property type="entry name" value="ZnMc_BMP1_TLD"/>
    <property type="match status" value="1"/>
</dbReference>
<dbReference type="InterPro" id="IPR035914">
    <property type="entry name" value="Sperma_CUB_dom_sf"/>
</dbReference>
<name>A0A4U5M6V6_STECR</name>
<evidence type="ECO:0000256" key="6">
    <source>
        <dbReference type="ARBA" id="ARBA00022729"/>
    </source>
</evidence>
<evidence type="ECO:0000259" key="19">
    <source>
        <dbReference type="PROSITE" id="PS01180"/>
    </source>
</evidence>
<dbReference type="Proteomes" id="UP000298663">
    <property type="component" value="Unassembled WGS sequence"/>
</dbReference>
<dbReference type="InterPro" id="IPR015446">
    <property type="entry name" value="BMP_1/tolloid-like"/>
</dbReference>
<dbReference type="Pfam" id="PF07645">
    <property type="entry name" value="EGF_CA"/>
    <property type="match status" value="2"/>
</dbReference>
<evidence type="ECO:0000256" key="16">
    <source>
        <dbReference type="PROSITE-ProRule" id="PRU00076"/>
    </source>
</evidence>
<evidence type="ECO:0000256" key="11">
    <source>
        <dbReference type="ARBA" id="ARBA00023145"/>
    </source>
</evidence>